<dbReference type="RefSeq" id="XP_014151703.1">
    <property type="nucleotide sequence ID" value="XM_014296228.1"/>
</dbReference>
<keyword evidence="2" id="KW-1185">Reference proteome</keyword>
<name>A0A0L0FMS1_9EUKA</name>
<organism evidence="1 2">
    <name type="scientific">Sphaeroforma arctica JP610</name>
    <dbReference type="NCBI Taxonomy" id="667725"/>
    <lineage>
        <taxon>Eukaryota</taxon>
        <taxon>Ichthyosporea</taxon>
        <taxon>Ichthyophonida</taxon>
        <taxon>Sphaeroforma</taxon>
    </lineage>
</organism>
<reference evidence="1 2" key="1">
    <citation type="submission" date="2011-02" db="EMBL/GenBank/DDBJ databases">
        <title>The Genome Sequence of Sphaeroforma arctica JP610.</title>
        <authorList>
            <consortium name="The Broad Institute Genome Sequencing Platform"/>
            <person name="Russ C."/>
            <person name="Cuomo C."/>
            <person name="Young S.K."/>
            <person name="Zeng Q."/>
            <person name="Gargeya S."/>
            <person name="Alvarado L."/>
            <person name="Berlin A."/>
            <person name="Chapman S.B."/>
            <person name="Chen Z."/>
            <person name="Freedman E."/>
            <person name="Gellesch M."/>
            <person name="Goldberg J."/>
            <person name="Griggs A."/>
            <person name="Gujja S."/>
            <person name="Heilman E."/>
            <person name="Heiman D."/>
            <person name="Howarth C."/>
            <person name="Mehta T."/>
            <person name="Neiman D."/>
            <person name="Pearson M."/>
            <person name="Roberts A."/>
            <person name="Saif S."/>
            <person name="Shea T."/>
            <person name="Shenoy N."/>
            <person name="Sisk P."/>
            <person name="Stolte C."/>
            <person name="Sykes S."/>
            <person name="White J."/>
            <person name="Yandava C."/>
            <person name="Burger G."/>
            <person name="Gray M.W."/>
            <person name="Holland P.W.H."/>
            <person name="King N."/>
            <person name="Lang F.B.F."/>
            <person name="Roger A.J."/>
            <person name="Ruiz-Trillo I."/>
            <person name="Haas B."/>
            <person name="Nusbaum C."/>
            <person name="Birren B."/>
        </authorList>
    </citation>
    <scope>NUCLEOTIDE SEQUENCE [LARGE SCALE GENOMIC DNA]</scope>
    <source>
        <strain evidence="1 2">JP610</strain>
    </source>
</reference>
<accession>A0A0L0FMS1</accession>
<gene>
    <name evidence="1" type="ORF">SARC_09749</name>
</gene>
<dbReference type="AlphaFoldDB" id="A0A0L0FMS1"/>
<dbReference type="OrthoDB" id="2371919at2759"/>
<proteinExistence type="predicted"/>
<evidence type="ECO:0000313" key="2">
    <source>
        <dbReference type="Proteomes" id="UP000054560"/>
    </source>
</evidence>
<evidence type="ECO:0000313" key="1">
    <source>
        <dbReference type="EMBL" id="KNC77801.1"/>
    </source>
</evidence>
<sequence>MWHRDEFATDPRGRHQGRWQEVCRNIDVLLLHVRVVDNGPVDMLSRLTPKVDPIMGQVGGQGANPRRKVNWRYPVAREAQPRTNEYKAAAFAFNTAEKAWGAHTHDAFALPGNQVPKYFSQSLEGGASAESWVGRNMWVNPPWELIPRVLAKVVAEHLEITLVCPYMPKAKRWDPMTRMRASQSQYRCSMVFSCGMGMKLRVPTMGSDAALSDLVQQALPGVVGDCPTAPALVSRPERALLVPTPAESDQLAAAAEVEEREARQQRAARAKRRVAQKLAGKALLARQGQSPYALRGLTLSRPEVRNVVGAAHNVYMHTGAEKFLGKLEELYG</sequence>
<protein>
    <submittedName>
        <fullName evidence="1">Uncharacterized protein</fullName>
    </submittedName>
</protein>
<dbReference type="Proteomes" id="UP000054560">
    <property type="component" value="Unassembled WGS sequence"/>
</dbReference>
<dbReference type="GeneID" id="25910253"/>
<dbReference type="EMBL" id="KQ242627">
    <property type="protein sequence ID" value="KNC77801.1"/>
    <property type="molecule type" value="Genomic_DNA"/>
</dbReference>